<evidence type="ECO:0000259" key="1">
    <source>
        <dbReference type="PROSITE" id="PS50206"/>
    </source>
</evidence>
<organism evidence="2 3">
    <name type="scientific">Microtetraspora glauca</name>
    <dbReference type="NCBI Taxonomy" id="1996"/>
    <lineage>
        <taxon>Bacteria</taxon>
        <taxon>Bacillati</taxon>
        <taxon>Actinomycetota</taxon>
        <taxon>Actinomycetes</taxon>
        <taxon>Streptosporangiales</taxon>
        <taxon>Streptosporangiaceae</taxon>
        <taxon>Microtetraspora</taxon>
    </lineage>
</organism>
<dbReference type="InterPro" id="IPR036873">
    <property type="entry name" value="Rhodanese-like_dom_sf"/>
</dbReference>
<gene>
    <name evidence="2" type="ORF">AB0I59_19735</name>
</gene>
<dbReference type="Gene3D" id="3.40.250.10">
    <property type="entry name" value="Rhodanese-like domain"/>
    <property type="match status" value="1"/>
</dbReference>
<name>A0ABV3GGV1_MICGL</name>
<dbReference type="RefSeq" id="WP_358134593.1">
    <property type="nucleotide sequence ID" value="NZ_JBFALK010000010.1"/>
</dbReference>
<proteinExistence type="predicted"/>
<dbReference type="InterPro" id="IPR001763">
    <property type="entry name" value="Rhodanese-like_dom"/>
</dbReference>
<accession>A0ABV3GGV1</accession>
<reference evidence="2 3" key="1">
    <citation type="submission" date="2024-06" db="EMBL/GenBank/DDBJ databases">
        <title>The Natural Products Discovery Center: Release of the First 8490 Sequenced Strains for Exploring Actinobacteria Biosynthetic Diversity.</title>
        <authorList>
            <person name="Kalkreuter E."/>
            <person name="Kautsar S.A."/>
            <person name="Yang D."/>
            <person name="Bader C.D."/>
            <person name="Teijaro C.N."/>
            <person name="Fluegel L."/>
            <person name="Davis C.M."/>
            <person name="Simpson J.R."/>
            <person name="Lauterbach L."/>
            <person name="Steele A.D."/>
            <person name="Gui C."/>
            <person name="Meng S."/>
            <person name="Li G."/>
            <person name="Viehrig K."/>
            <person name="Ye F."/>
            <person name="Su P."/>
            <person name="Kiefer A.F."/>
            <person name="Nichols A."/>
            <person name="Cepeda A.J."/>
            <person name="Yan W."/>
            <person name="Fan B."/>
            <person name="Jiang Y."/>
            <person name="Adhikari A."/>
            <person name="Zheng C.-J."/>
            <person name="Schuster L."/>
            <person name="Cowan T.M."/>
            <person name="Smanski M.J."/>
            <person name="Chevrette M.G."/>
            <person name="De Carvalho L.P.S."/>
            <person name="Shen B."/>
        </authorList>
    </citation>
    <scope>NUCLEOTIDE SEQUENCE [LARGE SCALE GENOMIC DNA]</scope>
    <source>
        <strain evidence="2 3">NPDC050100</strain>
    </source>
</reference>
<dbReference type="EMBL" id="JBFALK010000010">
    <property type="protein sequence ID" value="MEV0970870.1"/>
    <property type="molecule type" value="Genomic_DNA"/>
</dbReference>
<dbReference type="SUPFAM" id="SSF52821">
    <property type="entry name" value="Rhodanese/Cell cycle control phosphatase"/>
    <property type="match status" value="1"/>
</dbReference>
<evidence type="ECO:0000313" key="2">
    <source>
        <dbReference type="EMBL" id="MEV0970870.1"/>
    </source>
</evidence>
<keyword evidence="3" id="KW-1185">Reference proteome</keyword>
<evidence type="ECO:0000313" key="3">
    <source>
        <dbReference type="Proteomes" id="UP001551675"/>
    </source>
</evidence>
<dbReference type="Proteomes" id="UP001551675">
    <property type="component" value="Unassembled WGS sequence"/>
</dbReference>
<comment type="caution">
    <text evidence="2">The sequence shown here is derived from an EMBL/GenBank/DDBJ whole genome shotgun (WGS) entry which is preliminary data.</text>
</comment>
<feature type="domain" description="Rhodanese" evidence="1">
    <location>
        <begin position="2"/>
        <end position="94"/>
    </location>
</feature>
<sequence>MLVDTRPLEQREADGEVPGALVIGRNVLEWRLDPASEWRLPLPGGHDLHVIVMCDEGYSSSLAAATLHMLGMRRATDLVGGFRAWAAAGLPVVPRLRRAARVAASDDRG</sequence>
<dbReference type="Pfam" id="PF00581">
    <property type="entry name" value="Rhodanese"/>
    <property type="match status" value="1"/>
</dbReference>
<dbReference type="SMART" id="SM00450">
    <property type="entry name" value="RHOD"/>
    <property type="match status" value="1"/>
</dbReference>
<protein>
    <submittedName>
        <fullName evidence="2">Rhodanese-like domain-containing protein</fullName>
    </submittedName>
</protein>
<dbReference type="PROSITE" id="PS50206">
    <property type="entry name" value="RHODANESE_3"/>
    <property type="match status" value="1"/>
</dbReference>